<keyword evidence="1" id="KW-1133">Transmembrane helix</keyword>
<evidence type="ECO:0000313" key="2">
    <source>
        <dbReference type="EMBL" id="MFC0628952.1"/>
    </source>
</evidence>
<feature type="transmembrane region" description="Helical" evidence="1">
    <location>
        <begin position="88"/>
        <end position="110"/>
    </location>
</feature>
<protein>
    <submittedName>
        <fullName evidence="2">Uncharacterized protein</fullName>
    </submittedName>
</protein>
<gene>
    <name evidence="2" type="ORF">ACFFGN_33110</name>
</gene>
<evidence type="ECO:0000256" key="1">
    <source>
        <dbReference type="SAM" id="Phobius"/>
    </source>
</evidence>
<dbReference type="RefSeq" id="WP_380056182.1">
    <property type="nucleotide sequence ID" value="NZ_JBHLTC010000041.1"/>
</dbReference>
<feature type="transmembrane region" description="Helical" evidence="1">
    <location>
        <begin position="12"/>
        <end position="31"/>
    </location>
</feature>
<reference evidence="2 3" key="1">
    <citation type="submission" date="2024-09" db="EMBL/GenBank/DDBJ databases">
        <authorList>
            <person name="Sun Q."/>
            <person name="Mori K."/>
        </authorList>
    </citation>
    <scope>NUCLEOTIDE SEQUENCE [LARGE SCALE GENOMIC DNA]</scope>
    <source>
        <strain evidence="2 3">CGMCC 1.15906</strain>
    </source>
</reference>
<dbReference type="Proteomes" id="UP001589890">
    <property type="component" value="Unassembled WGS sequence"/>
</dbReference>
<organism evidence="2 3">
    <name type="scientific">Kribbella deserti</name>
    <dbReference type="NCBI Taxonomy" id="1926257"/>
    <lineage>
        <taxon>Bacteria</taxon>
        <taxon>Bacillati</taxon>
        <taxon>Actinomycetota</taxon>
        <taxon>Actinomycetes</taxon>
        <taxon>Propionibacteriales</taxon>
        <taxon>Kribbellaceae</taxon>
        <taxon>Kribbella</taxon>
    </lineage>
</organism>
<proteinExistence type="predicted"/>
<sequence length="115" mass="12182">MELRQRNRALTAVFGWAVLVIVGWVVALLVAPDGGAKCADQGFGCSADIELLVFVVGMVVGLPVLIGTVIVSLVTVAALYWSRPGTRYPVLIGTVFFWAYAAAGVGVWWITEAAS</sequence>
<keyword evidence="3" id="KW-1185">Reference proteome</keyword>
<keyword evidence="1" id="KW-0812">Transmembrane</keyword>
<comment type="caution">
    <text evidence="2">The sequence shown here is derived from an EMBL/GenBank/DDBJ whole genome shotgun (WGS) entry which is preliminary data.</text>
</comment>
<evidence type="ECO:0000313" key="3">
    <source>
        <dbReference type="Proteomes" id="UP001589890"/>
    </source>
</evidence>
<feature type="transmembrane region" description="Helical" evidence="1">
    <location>
        <begin position="51"/>
        <end position="81"/>
    </location>
</feature>
<dbReference type="EMBL" id="JBHLTC010000041">
    <property type="protein sequence ID" value="MFC0628952.1"/>
    <property type="molecule type" value="Genomic_DNA"/>
</dbReference>
<name>A0ABV6QZ33_9ACTN</name>
<accession>A0ABV6QZ33</accession>
<keyword evidence="1" id="KW-0472">Membrane</keyword>